<keyword evidence="2" id="KW-0503">Monooxygenase</keyword>
<dbReference type="InterPro" id="IPR007138">
    <property type="entry name" value="ABM_dom"/>
</dbReference>
<evidence type="ECO:0000313" key="3">
    <source>
        <dbReference type="Proteomes" id="UP001193734"/>
    </source>
</evidence>
<dbReference type="InterPro" id="IPR004010">
    <property type="entry name" value="Double_Cache_2"/>
</dbReference>
<name>A0ABX2AVQ2_9BACT</name>
<comment type="caution">
    <text evidence="2">The sequence shown here is derived from an EMBL/GenBank/DDBJ whole genome shotgun (WGS) entry which is preliminary data.</text>
</comment>
<feature type="domain" description="ABM" evidence="1">
    <location>
        <begin position="194"/>
        <end position="282"/>
    </location>
</feature>
<evidence type="ECO:0000313" key="2">
    <source>
        <dbReference type="EMBL" id="NPE14196.1"/>
    </source>
</evidence>
<dbReference type="PROSITE" id="PS51725">
    <property type="entry name" value="ABM"/>
    <property type="match status" value="1"/>
</dbReference>
<dbReference type="Gene3D" id="3.30.450.20">
    <property type="entry name" value="PAS domain"/>
    <property type="match status" value="1"/>
</dbReference>
<dbReference type="PANTHER" id="PTHR37811">
    <property type="entry name" value="BLL5343 PROTEIN"/>
    <property type="match status" value="1"/>
</dbReference>
<dbReference type="InterPro" id="IPR011008">
    <property type="entry name" value="Dimeric_a/b-barrel"/>
</dbReference>
<accession>A0ABX2AVQ2</accession>
<dbReference type="PANTHER" id="PTHR37811:SF2">
    <property type="entry name" value="ABM DOMAIN-CONTAINING PROTEIN"/>
    <property type="match status" value="1"/>
</dbReference>
<dbReference type="SUPFAM" id="SSF54909">
    <property type="entry name" value="Dimeric alpha+beta barrel"/>
    <property type="match status" value="1"/>
</dbReference>
<sequence length="308" mass="34330">MLLAMFVAGTTDLFSQSMNKRTEETPQSVIANVHKAAQLLKEKGSEALAVLTDPKSEFNDRDAYLFIIDVDKSLVVSNPRFPERTGGNIREHLDWSGKHYGVELCEVAMRGGGWIEFVWPKPGTEKGVRKVSYIYPIPGMRYTVCAGIYNDSMTLDELNALTGHGKKNVFDKPSAEPGSSGLCRGEKRCKKLKVAVIFEVTPTAEGKADYFKMGAALKEELQRMPGFISVERFASVNNEGKFLSLSFWESEEAAAGWRNQVNHRQSQKAGHDKLFDSYRISVGEIVREYTDRKRGAAPADSNEYLGVD</sequence>
<dbReference type="Pfam" id="PF03992">
    <property type="entry name" value="ABM"/>
    <property type="match status" value="1"/>
</dbReference>
<protein>
    <submittedName>
        <fullName evidence="2">Antibiotic biosynthesis monooxygenase</fullName>
    </submittedName>
</protein>
<dbReference type="GO" id="GO:0004497">
    <property type="term" value="F:monooxygenase activity"/>
    <property type="evidence" value="ECO:0007669"/>
    <property type="project" value="UniProtKB-KW"/>
</dbReference>
<keyword evidence="3" id="KW-1185">Reference proteome</keyword>
<dbReference type="Gene3D" id="3.30.70.100">
    <property type="match status" value="1"/>
</dbReference>
<dbReference type="EMBL" id="JABKKE010000010">
    <property type="protein sequence ID" value="NPE14196.1"/>
    <property type="molecule type" value="Genomic_DNA"/>
</dbReference>
<keyword evidence="2" id="KW-0560">Oxidoreductase</keyword>
<dbReference type="Pfam" id="PF08269">
    <property type="entry name" value="dCache_2"/>
    <property type="match status" value="1"/>
</dbReference>
<dbReference type="Proteomes" id="UP001193734">
    <property type="component" value="Unassembled WGS sequence"/>
</dbReference>
<proteinExistence type="predicted"/>
<dbReference type="InterPro" id="IPR052936">
    <property type="entry name" value="Jasmonate_Hydroxylase-like"/>
</dbReference>
<evidence type="ECO:0000259" key="1">
    <source>
        <dbReference type="PROSITE" id="PS51725"/>
    </source>
</evidence>
<gene>
    <name evidence="2" type="ORF">HPS55_07630</name>
</gene>
<organism evidence="2 3">
    <name type="scientific">Xylanibacter rodentium</name>
    <dbReference type="NCBI Taxonomy" id="2736289"/>
    <lineage>
        <taxon>Bacteria</taxon>
        <taxon>Pseudomonadati</taxon>
        <taxon>Bacteroidota</taxon>
        <taxon>Bacteroidia</taxon>
        <taxon>Bacteroidales</taxon>
        <taxon>Prevotellaceae</taxon>
        <taxon>Xylanibacter</taxon>
    </lineage>
</organism>
<reference evidence="2 3" key="1">
    <citation type="submission" date="2020-05" db="EMBL/GenBank/DDBJ databases">
        <title>Distinct polysaccharide utilization as determinants for interspecies competition between intestinal Prevotella spp.</title>
        <authorList>
            <person name="Galvez E.J.C."/>
            <person name="Iljazovic A."/>
            <person name="Strowig T."/>
        </authorList>
    </citation>
    <scope>NUCLEOTIDE SEQUENCE [LARGE SCALE GENOMIC DNA]</scope>
    <source>
        <strain evidence="2 3">PROD</strain>
    </source>
</reference>